<dbReference type="GO" id="GO:0004222">
    <property type="term" value="F:metalloendopeptidase activity"/>
    <property type="evidence" value="ECO:0007669"/>
    <property type="project" value="InterPro"/>
</dbReference>
<accession>A0A369BYC1</accession>
<dbReference type="AlphaFoldDB" id="A0A369BYC1"/>
<feature type="signal peptide" evidence="8">
    <location>
        <begin position="1"/>
        <end position="24"/>
    </location>
</feature>
<evidence type="ECO:0000256" key="1">
    <source>
        <dbReference type="ARBA" id="ARBA00022670"/>
    </source>
</evidence>
<organism evidence="10 11">
    <name type="scientific">Thioalbus denitrificans</name>
    <dbReference type="NCBI Taxonomy" id="547122"/>
    <lineage>
        <taxon>Bacteria</taxon>
        <taxon>Pseudomonadati</taxon>
        <taxon>Pseudomonadota</taxon>
        <taxon>Gammaproteobacteria</taxon>
        <taxon>Chromatiales</taxon>
        <taxon>Ectothiorhodospiraceae</taxon>
        <taxon>Thioalbus</taxon>
    </lineage>
</organism>
<dbReference type="GO" id="GO:0051603">
    <property type="term" value="P:proteolysis involved in protein catabolic process"/>
    <property type="evidence" value="ECO:0007669"/>
    <property type="project" value="TreeGrafter"/>
</dbReference>
<dbReference type="Pfam" id="PF01435">
    <property type="entry name" value="Peptidase_M48"/>
    <property type="match status" value="1"/>
</dbReference>
<feature type="chain" id="PRO_5016893734" evidence="8">
    <location>
        <begin position="25"/>
        <end position="385"/>
    </location>
</feature>
<reference evidence="10 11" key="1">
    <citation type="submission" date="2018-07" db="EMBL/GenBank/DDBJ databases">
        <title>Genomic Encyclopedia of Type Strains, Phase IV (KMG-IV): sequencing the most valuable type-strain genomes for metagenomic binning, comparative biology and taxonomic classification.</title>
        <authorList>
            <person name="Goeker M."/>
        </authorList>
    </citation>
    <scope>NUCLEOTIDE SEQUENCE [LARGE SCALE GENOMIC DNA]</scope>
    <source>
        <strain evidence="10 11">DSM 26407</strain>
    </source>
</reference>
<dbReference type="CDD" id="cd07342">
    <property type="entry name" value="M48C_Oma1_like"/>
    <property type="match status" value="1"/>
</dbReference>
<comment type="caution">
    <text evidence="10">The sequence shown here is derived from an EMBL/GenBank/DDBJ whole genome shotgun (WGS) entry which is preliminary data.</text>
</comment>
<keyword evidence="11" id="KW-1185">Reference proteome</keyword>
<dbReference type="Proteomes" id="UP000252707">
    <property type="component" value="Unassembled WGS sequence"/>
</dbReference>
<name>A0A369BYC1_9GAMM</name>
<dbReference type="Gene3D" id="2.30.42.10">
    <property type="match status" value="1"/>
</dbReference>
<keyword evidence="3 6" id="KW-0378">Hydrolase</keyword>
<gene>
    <name evidence="10" type="ORF">DFQ59_10922</name>
</gene>
<evidence type="ECO:0000256" key="4">
    <source>
        <dbReference type="ARBA" id="ARBA00022833"/>
    </source>
</evidence>
<dbReference type="PANTHER" id="PTHR22726">
    <property type="entry name" value="METALLOENDOPEPTIDASE OMA1"/>
    <property type="match status" value="1"/>
</dbReference>
<evidence type="ECO:0000256" key="5">
    <source>
        <dbReference type="ARBA" id="ARBA00023049"/>
    </source>
</evidence>
<dbReference type="Gene3D" id="3.30.2010.10">
    <property type="entry name" value="Metalloproteases ('zincins'), catalytic domain"/>
    <property type="match status" value="1"/>
</dbReference>
<keyword evidence="2" id="KW-0479">Metal-binding</keyword>
<dbReference type="InterPro" id="IPR036034">
    <property type="entry name" value="PDZ_sf"/>
</dbReference>
<feature type="compositionally biased region" description="Basic and acidic residues" evidence="7">
    <location>
        <begin position="358"/>
        <end position="373"/>
    </location>
</feature>
<keyword evidence="4 6" id="KW-0862">Zinc</keyword>
<dbReference type="GO" id="GO:0016020">
    <property type="term" value="C:membrane"/>
    <property type="evidence" value="ECO:0007669"/>
    <property type="project" value="TreeGrafter"/>
</dbReference>
<comment type="cofactor">
    <cofactor evidence="6">
        <name>Zn(2+)</name>
        <dbReference type="ChEBI" id="CHEBI:29105"/>
    </cofactor>
    <text evidence="6">Binds 1 zinc ion per subunit.</text>
</comment>
<keyword evidence="1 6" id="KW-0645">Protease</keyword>
<feature type="region of interest" description="Disordered" evidence="7">
    <location>
        <begin position="352"/>
        <end position="385"/>
    </location>
</feature>
<dbReference type="GO" id="GO:0046872">
    <property type="term" value="F:metal ion binding"/>
    <property type="evidence" value="ECO:0007669"/>
    <property type="project" value="UniProtKB-KW"/>
</dbReference>
<evidence type="ECO:0000256" key="2">
    <source>
        <dbReference type="ARBA" id="ARBA00022723"/>
    </source>
</evidence>
<evidence type="ECO:0000259" key="9">
    <source>
        <dbReference type="Pfam" id="PF01435"/>
    </source>
</evidence>
<protein>
    <submittedName>
        <fullName evidence="10">Peptidase M48-like protein</fullName>
    </submittedName>
</protein>
<proteinExistence type="inferred from homology"/>
<dbReference type="RefSeq" id="WP_114280577.1">
    <property type="nucleotide sequence ID" value="NZ_QPJY01000009.1"/>
</dbReference>
<sequence>MTPVAHFAGAFATARRLSALFALALLLAGCAAPTTRRADLDDALVREEAARQREIALSSQVEAQGRLSRVAYPLITAAVPFCGDKTTATLGVSFINRDSFTKEFRDAGVKLLGVGEAPRAIFLVPEGPAARAGMAEGDVLLQVAGRDAPTGEGAGKALGKLLDEALEPGVPAVFKVRRDGAERLLDVTPDAGCDSPVALVGGDAVNAYADGENVFVTRGMLRFVDSDRELALVIAHEIAHNAMLHVESQRRNAMFGSIFDILAAVYGVNTSGLFGNLAAQTYSKEFEAEADYIALYIMARAGVPADNAANFWRRMAAEHPSSIRGGLMASHPASPERFLAIEKTLEEIAAKRAAGRPLEPEYKPDAILRREPAADGPRTLNPSPR</sequence>
<keyword evidence="8" id="KW-0732">Signal</keyword>
<evidence type="ECO:0000256" key="6">
    <source>
        <dbReference type="RuleBase" id="RU003983"/>
    </source>
</evidence>
<dbReference type="EMBL" id="QPJY01000009">
    <property type="protein sequence ID" value="RCX26493.1"/>
    <property type="molecule type" value="Genomic_DNA"/>
</dbReference>
<dbReference type="PANTHER" id="PTHR22726:SF1">
    <property type="entry name" value="METALLOENDOPEPTIDASE OMA1, MITOCHONDRIAL"/>
    <property type="match status" value="1"/>
</dbReference>
<dbReference type="InterPro" id="IPR001915">
    <property type="entry name" value="Peptidase_M48"/>
</dbReference>
<evidence type="ECO:0000313" key="10">
    <source>
        <dbReference type="EMBL" id="RCX26493.1"/>
    </source>
</evidence>
<evidence type="ECO:0000256" key="3">
    <source>
        <dbReference type="ARBA" id="ARBA00022801"/>
    </source>
</evidence>
<evidence type="ECO:0000313" key="11">
    <source>
        <dbReference type="Proteomes" id="UP000252707"/>
    </source>
</evidence>
<dbReference type="SUPFAM" id="SSF50156">
    <property type="entry name" value="PDZ domain-like"/>
    <property type="match status" value="1"/>
</dbReference>
<evidence type="ECO:0000256" key="8">
    <source>
        <dbReference type="SAM" id="SignalP"/>
    </source>
</evidence>
<dbReference type="OrthoDB" id="8775841at2"/>
<comment type="similarity">
    <text evidence="6">Belongs to the peptidase M48 family.</text>
</comment>
<keyword evidence="5 6" id="KW-0482">Metalloprotease</keyword>
<dbReference type="InterPro" id="IPR051156">
    <property type="entry name" value="Mito/Outer_Membr_Metalloprot"/>
</dbReference>
<feature type="domain" description="Peptidase M48" evidence="9">
    <location>
        <begin position="201"/>
        <end position="344"/>
    </location>
</feature>
<evidence type="ECO:0000256" key="7">
    <source>
        <dbReference type="SAM" id="MobiDB-lite"/>
    </source>
</evidence>